<gene>
    <name evidence="1" type="ORF">TMI583_LOCUS19991</name>
</gene>
<dbReference type="PANTHER" id="PTHR46601">
    <property type="entry name" value="ULP_PROTEASE DOMAIN-CONTAINING PROTEIN"/>
    <property type="match status" value="1"/>
</dbReference>
<proteinExistence type="predicted"/>
<evidence type="ECO:0000313" key="1">
    <source>
        <dbReference type="EMBL" id="CAF3880707.1"/>
    </source>
</evidence>
<dbReference type="EMBL" id="CAJOBA010013743">
    <property type="protein sequence ID" value="CAF3880707.1"/>
    <property type="molecule type" value="Genomic_DNA"/>
</dbReference>
<organism evidence="1 2">
    <name type="scientific">Didymodactylos carnosus</name>
    <dbReference type="NCBI Taxonomy" id="1234261"/>
    <lineage>
        <taxon>Eukaryota</taxon>
        <taxon>Metazoa</taxon>
        <taxon>Spiralia</taxon>
        <taxon>Gnathifera</taxon>
        <taxon>Rotifera</taxon>
        <taxon>Eurotatoria</taxon>
        <taxon>Bdelloidea</taxon>
        <taxon>Philodinida</taxon>
        <taxon>Philodinidae</taxon>
        <taxon>Didymodactylos</taxon>
    </lineage>
</organism>
<protein>
    <submittedName>
        <fullName evidence="1">Uncharacterized protein</fullName>
    </submittedName>
</protein>
<comment type="caution">
    <text evidence="1">The sequence shown here is derived from an EMBL/GenBank/DDBJ whole genome shotgun (WGS) entry which is preliminary data.</text>
</comment>
<accession>A0A8S2L135</accession>
<feature type="non-terminal residue" evidence="1">
    <location>
        <position position="1"/>
    </location>
</feature>
<sequence>LPNVKEVDCFSDGAASQFKQRFLFRNLLRIANERIIELSWHFFATSHGKGVVDGIGGTVKRLVWSAIFAGGVCRSAEDFIKIAKA</sequence>
<dbReference type="PANTHER" id="PTHR46601:SF2">
    <property type="entry name" value="UBIQUITIN-LIKE PROTEASE FAMILY PROFILE DOMAIN-CONTAINING PROTEIN"/>
    <property type="match status" value="1"/>
</dbReference>
<name>A0A8S2L135_9BILA</name>
<reference evidence="1" key="1">
    <citation type="submission" date="2021-02" db="EMBL/GenBank/DDBJ databases">
        <authorList>
            <person name="Nowell W R."/>
        </authorList>
    </citation>
    <scope>NUCLEOTIDE SEQUENCE</scope>
</reference>
<dbReference type="AlphaFoldDB" id="A0A8S2L135"/>
<evidence type="ECO:0000313" key="2">
    <source>
        <dbReference type="Proteomes" id="UP000682733"/>
    </source>
</evidence>
<feature type="non-terminal residue" evidence="1">
    <location>
        <position position="85"/>
    </location>
</feature>
<dbReference type="Proteomes" id="UP000682733">
    <property type="component" value="Unassembled WGS sequence"/>
</dbReference>